<evidence type="ECO:0000313" key="1">
    <source>
        <dbReference type="EMBL" id="CEP07449.1"/>
    </source>
</evidence>
<evidence type="ECO:0000313" key="2">
    <source>
        <dbReference type="Proteomes" id="UP000054107"/>
    </source>
</evidence>
<name>A0A0B7MX42_9FUNG</name>
<gene>
    <name evidence="1" type="primary">PARPA_00745.1 scaffold 1142</name>
</gene>
<dbReference type="OrthoDB" id="2289025at2759"/>
<accession>A0A0B7MX42</accession>
<dbReference type="Proteomes" id="UP000054107">
    <property type="component" value="Unassembled WGS sequence"/>
</dbReference>
<reference evidence="1 2" key="1">
    <citation type="submission" date="2014-09" db="EMBL/GenBank/DDBJ databases">
        <authorList>
            <person name="Ellenberger Sabrina"/>
        </authorList>
    </citation>
    <scope>NUCLEOTIDE SEQUENCE [LARGE SCALE GENOMIC DNA]</scope>
    <source>
        <strain evidence="1 2">CBS 412.66</strain>
    </source>
</reference>
<dbReference type="EMBL" id="LN719292">
    <property type="protein sequence ID" value="CEP07449.1"/>
    <property type="molecule type" value="Genomic_DNA"/>
</dbReference>
<proteinExistence type="predicted"/>
<protein>
    <submittedName>
        <fullName evidence="1">Uncharacterized protein</fullName>
    </submittedName>
</protein>
<dbReference type="AlphaFoldDB" id="A0A0B7MX42"/>
<keyword evidence="2" id="KW-1185">Reference proteome</keyword>
<feature type="non-terminal residue" evidence="1">
    <location>
        <position position="1"/>
    </location>
</feature>
<organism evidence="1 2">
    <name type="scientific">Parasitella parasitica</name>
    <dbReference type="NCBI Taxonomy" id="35722"/>
    <lineage>
        <taxon>Eukaryota</taxon>
        <taxon>Fungi</taxon>
        <taxon>Fungi incertae sedis</taxon>
        <taxon>Mucoromycota</taxon>
        <taxon>Mucoromycotina</taxon>
        <taxon>Mucoromycetes</taxon>
        <taxon>Mucorales</taxon>
        <taxon>Mucorineae</taxon>
        <taxon>Mucoraceae</taxon>
        <taxon>Parasitella</taxon>
    </lineage>
</organism>
<sequence length="131" mass="15413">TKGFHEFRHYVKTIIDEPRLLTYESHVQHVLALSSILLLKPRRTNSDLHQFIGRETCEGLIDYLLDEYGIRSCEFDQYTRLDAEKIVKKEDYRVPGFSKIDGSYGYQQRCPQQDTILLSESVRANKEERNT</sequence>